<dbReference type="GO" id="GO:0071051">
    <property type="term" value="P:poly(A)-dependent snoRNA 3'-end processing"/>
    <property type="evidence" value="ECO:0007669"/>
    <property type="project" value="TreeGrafter"/>
</dbReference>
<comment type="subcellular location">
    <subcellularLocation>
        <location evidence="2">Cytoplasm</location>
    </subcellularLocation>
    <subcellularLocation>
        <location evidence="1">Nucleus</location>
    </subcellularLocation>
</comment>
<gene>
    <name evidence="10" type="ORF">TELCIR_12491</name>
</gene>
<dbReference type="GO" id="GO:0006364">
    <property type="term" value="P:rRNA processing"/>
    <property type="evidence" value="ECO:0007669"/>
    <property type="project" value="UniProtKB-KW"/>
</dbReference>
<dbReference type="OrthoDB" id="10264196at2759"/>
<evidence type="ECO:0000256" key="7">
    <source>
        <dbReference type="ARBA" id="ARBA00022884"/>
    </source>
</evidence>
<dbReference type="GO" id="GO:0005730">
    <property type="term" value="C:nucleolus"/>
    <property type="evidence" value="ECO:0007669"/>
    <property type="project" value="TreeGrafter"/>
</dbReference>
<dbReference type="GO" id="GO:0016075">
    <property type="term" value="P:rRNA catabolic process"/>
    <property type="evidence" value="ECO:0007669"/>
    <property type="project" value="TreeGrafter"/>
</dbReference>
<dbReference type="PANTHER" id="PTHR11953">
    <property type="entry name" value="EXOSOME COMPLEX COMPONENT"/>
    <property type="match status" value="1"/>
</dbReference>
<dbReference type="Proteomes" id="UP000230423">
    <property type="component" value="Unassembled WGS sequence"/>
</dbReference>
<organism evidence="10 11">
    <name type="scientific">Teladorsagia circumcincta</name>
    <name type="common">Brown stomach worm</name>
    <name type="synonym">Ostertagia circumcincta</name>
    <dbReference type="NCBI Taxonomy" id="45464"/>
    <lineage>
        <taxon>Eukaryota</taxon>
        <taxon>Metazoa</taxon>
        <taxon>Ecdysozoa</taxon>
        <taxon>Nematoda</taxon>
        <taxon>Chromadorea</taxon>
        <taxon>Rhabditida</taxon>
        <taxon>Rhabditina</taxon>
        <taxon>Rhabditomorpha</taxon>
        <taxon>Strongyloidea</taxon>
        <taxon>Trichostrongylidae</taxon>
        <taxon>Teladorsagia</taxon>
    </lineage>
</organism>
<dbReference type="GO" id="GO:0003723">
    <property type="term" value="F:RNA binding"/>
    <property type="evidence" value="ECO:0007669"/>
    <property type="project" value="UniProtKB-KW"/>
</dbReference>
<dbReference type="InterPro" id="IPR036345">
    <property type="entry name" value="ExoRNase_PH_dom2_sf"/>
</dbReference>
<keyword evidence="8" id="KW-0539">Nucleus</keyword>
<protein>
    <recommendedName>
        <fullName evidence="9">Exoribonuclease phosphorolytic domain-containing protein</fullName>
    </recommendedName>
</protein>
<dbReference type="InterPro" id="IPR027408">
    <property type="entry name" value="PNPase/RNase_PH_dom_sf"/>
</dbReference>
<sequence length="201" mass="21308">MPFVKTDFSIPLSELRRESAPSKAQEIGGNNFRPVCLKCRVFEGPPGSAYAEFGGTKVLARVYGPTDDPNGDSNAASLSVTVLSDEGGLLQCALMAATLALADAEVLVLDVVVAAHVARTPSGEWIVDPTSEQIVSGTSECTLALMPNQNQIVCCDIRGGHVTSSQIDEFITFATDKAMKLYPVLRKALLNTLSKENASSC</sequence>
<dbReference type="Gene3D" id="3.30.230.70">
    <property type="entry name" value="GHMP Kinase, N-terminal domain"/>
    <property type="match status" value="2"/>
</dbReference>
<keyword evidence="6" id="KW-0271">Exosome</keyword>
<dbReference type="InterPro" id="IPR001247">
    <property type="entry name" value="ExoRNase_PH_dom1"/>
</dbReference>
<evidence type="ECO:0000313" key="10">
    <source>
        <dbReference type="EMBL" id="PIO65817.1"/>
    </source>
</evidence>
<dbReference type="GO" id="GO:0000176">
    <property type="term" value="C:nuclear exosome (RNase complex)"/>
    <property type="evidence" value="ECO:0007669"/>
    <property type="project" value="TreeGrafter"/>
</dbReference>
<name>A0A2G9U6C9_TELCI</name>
<evidence type="ECO:0000256" key="6">
    <source>
        <dbReference type="ARBA" id="ARBA00022835"/>
    </source>
</evidence>
<dbReference type="EMBL" id="KZ348702">
    <property type="protein sequence ID" value="PIO65817.1"/>
    <property type="molecule type" value="Genomic_DNA"/>
</dbReference>
<feature type="domain" description="Exoribonuclease phosphorolytic" evidence="9">
    <location>
        <begin position="32"/>
        <end position="74"/>
    </location>
</feature>
<keyword evidence="4" id="KW-0963">Cytoplasm</keyword>
<evidence type="ECO:0000256" key="5">
    <source>
        <dbReference type="ARBA" id="ARBA00022552"/>
    </source>
</evidence>
<evidence type="ECO:0000256" key="3">
    <source>
        <dbReference type="ARBA" id="ARBA00006678"/>
    </source>
</evidence>
<dbReference type="Pfam" id="PF01138">
    <property type="entry name" value="RNase_PH"/>
    <property type="match status" value="1"/>
</dbReference>
<accession>A0A2G9U6C9</accession>
<comment type="similarity">
    <text evidence="3">Belongs to the RNase PH family.</text>
</comment>
<dbReference type="InterPro" id="IPR050080">
    <property type="entry name" value="RNase_PH"/>
</dbReference>
<evidence type="ECO:0000313" key="11">
    <source>
        <dbReference type="Proteomes" id="UP000230423"/>
    </source>
</evidence>
<keyword evidence="7" id="KW-0694">RNA-binding</keyword>
<dbReference type="GO" id="GO:0071028">
    <property type="term" value="P:nuclear mRNA surveillance"/>
    <property type="evidence" value="ECO:0007669"/>
    <property type="project" value="TreeGrafter"/>
</dbReference>
<proteinExistence type="inferred from homology"/>
<evidence type="ECO:0000259" key="9">
    <source>
        <dbReference type="Pfam" id="PF01138"/>
    </source>
</evidence>
<dbReference type="PANTHER" id="PTHR11953:SF2">
    <property type="entry name" value="EXOSOME COMPLEX COMPONENT MTR3"/>
    <property type="match status" value="1"/>
</dbReference>
<keyword evidence="11" id="KW-1185">Reference proteome</keyword>
<evidence type="ECO:0000256" key="2">
    <source>
        <dbReference type="ARBA" id="ARBA00004496"/>
    </source>
</evidence>
<keyword evidence="5" id="KW-0698">rRNA processing</keyword>
<dbReference type="GO" id="GO:0034475">
    <property type="term" value="P:U4 snRNA 3'-end processing"/>
    <property type="evidence" value="ECO:0007669"/>
    <property type="project" value="TreeGrafter"/>
</dbReference>
<evidence type="ECO:0000256" key="8">
    <source>
        <dbReference type="ARBA" id="ARBA00023242"/>
    </source>
</evidence>
<dbReference type="InterPro" id="IPR020568">
    <property type="entry name" value="Ribosomal_Su5_D2-typ_SF"/>
</dbReference>
<evidence type="ECO:0000256" key="4">
    <source>
        <dbReference type="ARBA" id="ARBA00022490"/>
    </source>
</evidence>
<dbReference type="SUPFAM" id="SSF55666">
    <property type="entry name" value="Ribonuclease PH domain 2-like"/>
    <property type="match status" value="1"/>
</dbReference>
<reference evidence="10 11" key="1">
    <citation type="submission" date="2015-09" db="EMBL/GenBank/DDBJ databases">
        <title>Draft genome of the parasitic nematode Teladorsagia circumcincta isolate WARC Sus (inbred).</title>
        <authorList>
            <person name="Mitreva M."/>
        </authorList>
    </citation>
    <scope>NUCLEOTIDE SEQUENCE [LARGE SCALE GENOMIC DNA]</scope>
    <source>
        <strain evidence="10 11">S</strain>
    </source>
</reference>
<evidence type="ECO:0000256" key="1">
    <source>
        <dbReference type="ARBA" id="ARBA00004123"/>
    </source>
</evidence>
<dbReference type="GO" id="GO:0000177">
    <property type="term" value="C:cytoplasmic exosome (RNase complex)"/>
    <property type="evidence" value="ECO:0007669"/>
    <property type="project" value="TreeGrafter"/>
</dbReference>
<dbReference type="SUPFAM" id="SSF54211">
    <property type="entry name" value="Ribosomal protein S5 domain 2-like"/>
    <property type="match status" value="1"/>
</dbReference>
<dbReference type="AlphaFoldDB" id="A0A2G9U6C9"/>